<dbReference type="InterPro" id="IPR044946">
    <property type="entry name" value="Restrct_endonuc_typeI_TRD_sf"/>
</dbReference>
<reference evidence="5 6" key="2">
    <citation type="submission" date="2020-02" db="EMBL/GenBank/DDBJ databases">
        <title>The new genus of Enterobacteriales.</title>
        <authorList>
            <person name="Kim I.S."/>
        </authorList>
    </citation>
    <scope>NUCLEOTIDE SEQUENCE [LARGE SCALE GENOMIC DNA]</scope>
    <source>
        <strain evidence="5 6">SAP-6</strain>
    </source>
</reference>
<feature type="domain" description="Type I restriction modification DNA specificity" evidence="4">
    <location>
        <begin position="212"/>
        <end position="389"/>
    </location>
</feature>
<evidence type="ECO:0000313" key="6">
    <source>
        <dbReference type="Proteomes" id="UP000461443"/>
    </source>
</evidence>
<dbReference type="GO" id="GO:0009307">
    <property type="term" value="P:DNA restriction-modification system"/>
    <property type="evidence" value="ECO:0007669"/>
    <property type="project" value="UniProtKB-KW"/>
</dbReference>
<keyword evidence="5" id="KW-0540">Nuclease</keyword>
<keyword evidence="5" id="KW-0255">Endonuclease</keyword>
<organism evidence="5 6">
    <name type="scientific">Acerihabitans arboris</name>
    <dbReference type="NCBI Taxonomy" id="2691583"/>
    <lineage>
        <taxon>Bacteria</taxon>
        <taxon>Pseudomonadati</taxon>
        <taxon>Pseudomonadota</taxon>
        <taxon>Gammaproteobacteria</taxon>
        <taxon>Enterobacterales</taxon>
        <taxon>Pectobacteriaceae</taxon>
        <taxon>Acerihabitans</taxon>
    </lineage>
</organism>
<dbReference type="CDD" id="cd17524">
    <property type="entry name" value="RMtype1_S_EcoUTORF5051P-TRD2-CR2_like"/>
    <property type="match status" value="1"/>
</dbReference>
<evidence type="ECO:0000256" key="3">
    <source>
        <dbReference type="ARBA" id="ARBA00023125"/>
    </source>
</evidence>
<gene>
    <name evidence="5" type="ORF">GRH90_20260</name>
</gene>
<comment type="caution">
    <text evidence="5">The sequence shown here is derived from an EMBL/GenBank/DDBJ whole genome shotgun (WGS) entry which is preliminary data.</text>
</comment>
<dbReference type="Pfam" id="PF01420">
    <property type="entry name" value="Methylase_S"/>
    <property type="match status" value="2"/>
</dbReference>
<evidence type="ECO:0000256" key="1">
    <source>
        <dbReference type="ARBA" id="ARBA00010923"/>
    </source>
</evidence>
<dbReference type="Gene3D" id="3.90.220.20">
    <property type="entry name" value="DNA methylase specificity domains"/>
    <property type="match status" value="2"/>
</dbReference>
<dbReference type="GO" id="GO:0004519">
    <property type="term" value="F:endonuclease activity"/>
    <property type="evidence" value="ECO:0007669"/>
    <property type="project" value="UniProtKB-KW"/>
</dbReference>
<dbReference type="RefSeq" id="WP_162367782.1">
    <property type="nucleotide sequence ID" value="NZ_WUBS01000016.1"/>
</dbReference>
<keyword evidence="6" id="KW-1185">Reference proteome</keyword>
<reference evidence="5 6" key="1">
    <citation type="submission" date="2019-12" db="EMBL/GenBank/DDBJ databases">
        <authorList>
            <person name="Lee S.D."/>
        </authorList>
    </citation>
    <scope>NUCLEOTIDE SEQUENCE [LARGE SCALE GENOMIC DNA]</scope>
    <source>
        <strain evidence="5 6">SAP-6</strain>
    </source>
</reference>
<evidence type="ECO:0000313" key="5">
    <source>
        <dbReference type="EMBL" id="NDL65069.1"/>
    </source>
</evidence>
<feature type="domain" description="Type I restriction modification DNA specificity" evidence="4">
    <location>
        <begin position="63"/>
        <end position="181"/>
    </location>
</feature>
<dbReference type="EMBL" id="WUBS01000016">
    <property type="protein sequence ID" value="NDL65069.1"/>
    <property type="molecule type" value="Genomic_DNA"/>
</dbReference>
<evidence type="ECO:0000259" key="4">
    <source>
        <dbReference type="Pfam" id="PF01420"/>
    </source>
</evidence>
<dbReference type="PANTHER" id="PTHR43140">
    <property type="entry name" value="TYPE-1 RESTRICTION ENZYME ECOKI SPECIFICITY PROTEIN"/>
    <property type="match status" value="1"/>
</dbReference>
<dbReference type="InterPro" id="IPR051212">
    <property type="entry name" value="Type-I_RE_S_subunit"/>
</dbReference>
<protein>
    <submittedName>
        <fullName evidence="5">Restriction endonuclease subunit S</fullName>
    </submittedName>
</protein>
<dbReference type="SUPFAM" id="SSF116734">
    <property type="entry name" value="DNA methylase specificity domain"/>
    <property type="match status" value="2"/>
</dbReference>
<sequence>MSERKLPKGWVDTQLGKIVNYGKANKQILSDVHPDTWVLELEDIEKNSSKLLNQVRVTDRPFKSTKNSFKNGDVLYGKLRPYLNKVIVAKEDGVCTTEIIPINAEPFCFNKYIFYWLKNSIFLSYVDEVSYGVNMPRLGTTDGLNAPFRLAPLAEQKIIAEKLDTLLAQVDSARARLEKIPQILKRFRQAVLAASVSGKLTEDWRGQVKLINWKNGILKEFIKKPTYGTSAKSQKEGLIPVLRMGNLQGGSLDWTDLAYTSDPVEIKKYKLEPKDILFNRTNSPELVGKTSIYNSENPAIYAGYLIRIQCLPELNPEFLNYHLNSHLAKQYCYSVKTDGVSQSNINAQKLAAYPLNVPPLIEQLEIVRRVEQLFAYANAIEKQVNNALSRVNNLTLSILAKAFRGELTVQWREENPELISGENSAAVLLENIKAERAASGRKRVLRKKT</sequence>
<keyword evidence="5" id="KW-0378">Hydrolase</keyword>
<dbReference type="PANTHER" id="PTHR43140:SF1">
    <property type="entry name" value="TYPE I RESTRICTION ENZYME ECOKI SPECIFICITY SUBUNIT"/>
    <property type="match status" value="1"/>
</dbReference>
<keyword evidence="3" id="KW-0238">DNA-binding</keyword>
<dbReference type="GO" id="GO:0003677">
    <property type="term" value="F:DNA binding"/>
    <property type="evidence" value="ECO:0007669"/>
    <property type="project" value="UniProtKB-KW"/>
</dbReference>
<keyword evidence="2" id="KW-0680">Restriction system</keyword>
<evidence type="ECO:0000256" key="2">
    <source>
        <dbReference type="ARBA" id="ARBA00022747"/>
    </source>
</evidence>
<comment type="similarity">
    <text evidence="1">Belongs to the type-I restriction system S methylase family.</text>
</comment>
<dbReference type="AlphaFoldDB" id="A0A845SM47"/>
<dbReference type="InterPro" id="IPR000055">
    <property type="entry name" value="Restrct_endonuc_typeI_TRD"/>
</dbReference>
<accession>A0A845SM47</accession>
<proteinExistence type="inferred from homology"/>
<name>A0A845SM47_9GAMM</name>
<dbReference type="Proteomes" id="UP000461443">
    <property type="component" value="Unassembled WGS sequence"/>
</dbReference>